<dbReference type="AlphaFoldDB" id="A0A832RCD5"/>
<keyword evidence="2" id="KW-1133">Transmembrane helix</keyword>
<feature type="compositionally biased region" description="Basic and acidic residues" evidence="1">
    <location>
        <begin position="43"/>
        <end position="56"/>
    </location>
</feature>
<accession>A0A832RCD5</accession>
<evidence type="ECO:0000256" key="2">
    <source>
        <dbReference type="SAM" id="Phobius"/>
    </source>
</evidence>
<gene>
    <name evidence="3" type="ORF">GX533_01210</name>
</gene>
<comment type="caution">
    <text evidence="3">The sequence shown here is derived from an EMBL/GenBank/DDBJ whole genome shotgun (WGS) entry which is preliminary data.</text>
</comment>
<reference evidence="3 4" key="1">
    <citation type="journal article" date="2020" name="Biotechnol. Biofuels">
        <title>New insights from the biogas microbiome by comprehensive genome-resolved metagenomics of nearly 1600 species originating from multiple anaerobic digesters.</title>
        <authorList>
            <person name="Campanaro S."/>
            <person name="Treu L."/>
            <person name="Rodriguez-R L.M."/>
            <person name="Kovalovszki A."/>
            <person name="Ziels R.M."/>
            <person name="Maus I."/>
            <person name="Zhu X."/>
            <person name="Kougias P.G."/>
            <person name="Basile A."/>
            <person name="Luo G."/>
            <person name="Schluter A."/>
            <person name="Konstantinidis K.T."/>
            <person name="Angelidaki I."/>
        </authorList>
    </citation>
    <scope>NUCLEOTIDE SEQUENCE [LARGE SCALE GENOMIC DNA]</scope>
    <source>
        <strain evidence="3">AS05jafATM_89</strain>
    </source>
</reference>
<protein>
    <submittedName>
        <fullName evidence="3">Uncharacterized protein</fullName>
    </submittedName>
</protein>
<feature type="compositionally biased region" description="Low complexity" evidence="1">
    <location>
        <begin position="82"/>
        <end position="93"/>
    </location>
</feature>
<evidence type="ECO:0000256" key="1">
    <source>
        <dbReference type="SAM" id="MobiDB-lite"/>
    </source>
</evidence>
<feature type="region of interest" description="Disordered" evidence="1">
    <location>
        <begin position="43"/>
        <end position="126"/>
    </location>
</feature>
<name>A0A832RCD5_9BACT</name>
<organism evidence="3 4">
    <name type="scientific">Candidatus Dojkabacteria bacterium</name>
    <dbReference type="NCBI Taxonomy" id="2099670"/>
    <lineage>
        <taxon>Bacteria</taxon>
        <taxon>Candidatus Dojkabacteria</taxon>
    </lineage>
</organism>
<sequence length="330" mass="36671">MKEESNNTKKLSLDKKQIILLVFLIFLILIFSVFLYVRKNRNSDTKQDQGEEKIVSELEDEEDLGESLEEENVEEDIEESTPESSKSTTPSKPSESKEPKKPVEEKTPEKPDPPKPLTPREQVESLWTPDATSVIIDSKETITINGTKYLTVTVRRGTLKVGDTLKQTGICGIVPDVSTKVRRMIKAGKLVNSATVSESVGIAMDNDYFYKRATFGTDMQLATKVKLKVYVFTKEEGNSKEQSVVNNQGYLLSFVPEDPSGRTFITGNGTPVISQPIKPGEVAEIEVKKFIMLGGPALYEPGTRIKVKDQNTNEQIGIAVITGYPPCPHK</sequence>
<dbReference type="EMBL" id="DUTP01000002">
    <property type="protein sequence ID" value="HHX99289.1"/>
    <property type="molecule type" value="Genomic_DNA"/>
</dbReference>
<keyword evidence="2" id="KW-0472">Membrane</keyword>
<feature type="transmembrane region" description="Helical" evidence="2">
    <location>
        <begin position="18"/>
        <end position="37"/>
    </location>
</feature>
<evidence type="ECO:0000313" key="4">
    <source>
        <dbReference type="Proteomes" id="UP000576550"/>
    </source>
</evidence>
<feature type="compositionally biased region" description="Acidic residues" evidence="1">
    <location>
        <begin position="57"/>
        <end position="81"/>
    </location>
</feature>
<dbReference type="Proteomes" id="UP000576550">
    <property type="component" value="Unassembled WGS sequence"/>
</dbReference>
<feature type="compositionally biased region" description="Basic and acidic residues" evidence="1">
    <location>
        <begin position="94"/>
        <end position="113"/>
    </location>
</feature>
<evidence type="ECO:0000313" key="3">
    <source>
        <dbReference type="EMBL" id="HHX99289.1"/>
    </source>
</evidence>
<keyword evidence="2" id="KW-0812">Transmembrane</keyword>
<proteinExistence type="predicted"/>